<evidence type="ECO:0008006" key="6">
    <source>
        <dbReference type="Google" id="ProtNLM"/>
    </source>
</evidence>
<dbReference type="EMBL" id="MPJZ01000034">
    <property type="protein sequence ID" value="OLU46283.1"/>
    <property type="molecule type" value="Genomic_DNA"/>
</dbReference>
<reference evidence="3 5" key="2">
    <citation type="submission" date="2016-11" db="EMBL/GenBank/DDBJ databases">
        <title>Description of two novel members of the family Erysipelotrichaceae: Ileibacterium lipovorans gen. nov., sp. nov. and Dubosiella newyorkensis, gen. nov., sp. nov.</title>
        <authorList>
            <person name="Cox L.M."/>
            <person name="Sohn J."/>
            <person name="Tyrrell K.L."/>
            <person name="Citron D.M."/>
            <person name="Lawson P.A."/>
            <person name="Patel N.B."/>
            <person name="Iizumi T."/>
            <person name="Perez-Perez G.I."/>
            <person name="Goldstein E.J."/>
            <person name="Blaser M.J."/>
        </authorList>
    </citation>
    <scope>NUCLEOTIDE SEQUENCE [LARGE SCALE GENOMIC DNA]</scope>
    <source>
        <strain evidence="3 5">NYU-BL-K8</strain>
    </source>
</reference>
<evidence type="ECO:0000313" key="3">
    <source>
        <dbReference type="EMBL" id="OLU46283.1"/>
    </source>
</evidence>
<dbReference type="InterPro" id="IPR006597">
    <property type="entry name" value="Sel1-like"/>
</dbReference>
<dbReference type="AlphaFoldDB" id="A0A140DU29"/>
<dbReference type="Pfam" id="PF08238">
    <property type="entry name" value="Sel1"/>
    <property type="match status" value="5"/>
</dbReference>
<accession>A0A140DU29</accession>
<evidence type="ECO:0000313" key="2">
    <source>
        <dbReference type="EMBL" id="AMK54156.1"/>
    </source>
</evidence>
<gene>
    <name evidence="2" type="ORF">AALO17_10220</name>
    <name evidence="3" type="ORF">BO223_02590</name>
</gene>
<dbReference type="EMBL" id="CP011391">
    <property type="protein sequence ID" value="AMK54156.1"/>
    <property type="molecule type" value="Genomic_DNA"/>
</dbReference>
<sequence length="310" mass="34565">MKRLLQLKRAIQSMEDNPQDQVPFLEEAAALGDYDSIRTLIHCYTYGDYGLEPDPVQACRYTVLGAQLGEGWCLYNAAICAQEGRGCPVDLPQAMTWMKQAAAADVPEAWLPCARMLMSREKDFAEARRLICHAIAHGQEEEGRLLLGRLCSEEGMNLLEDGKHRAAEQVLLEGAALDDADCLVSLAFEYSIEDGVGQDPQKTFDCSMRAADLGHPAGMYNVSMCLREGVGTAQDPRKAFEWMKNAAKSGFDEAALPLAQHYHYGIGVHPDDRQARFWLEKALETEQDPDRREMAQKLKQKLEAQAQPQS</sequence>
<reference evidence="2 4" key="1">
    <citation type="journal article" date="2016" name="Gut Pathog.">
        <title>Whole genome sequencing of "Faecalibaculum rodentium" ALO17, isolated from C57BL/6J laboratory mouse feces.</title>
        <authorList>
            <person name="Lim S."/>
            <person name="Chang D.H."/>
            <person name="Ahn S."/>
            <person name="Kim B.C."/>
        </authorList>
    </citation>
    <scope>NUCLEOTIDE SEQUENCE [LARGE SCALE GENOMIC DNA]</scope>
    <source>
        <strain evidence="2 4">Alo17</strain>
    </source>
</reference>
<evidence type="ECO:0000313" key="5">
    <source>
        <dbReference type="Proteomes" id="UP000186758"/>
    </source>
</evidence>
<dbReference type="InterPro" id="IPR011990">
    <property type="entry name" value="TPR-like_helical_dom_sf"/>
</dbReference>
<dbReference type="PANTHER" id="PTHR11102">
    <property type="entry name" value="SEL-1-LIKE PROTEIN"/>
    <property type="match status" value="1"/>
</dbReference>
<dbReference type="Gene3D" id="1.25.40.10">
    <property type="entry name" value="Tetratricopeptide repeat domain"/>
    <property type="match status" value="2"/>
</dbReference>
<dbReference type="InterPro" id="IPR050767">
    <property type="entry name" value="Sel1_AlgK"/>
</dbReference>
<dbReference type="GeneID" id="78477799"/>
<dbReference type="SUPFAM" id="SSF81901">
    <property type="entry name" value="HCP-like"/>
    <property type="match status" value="2"/>
</dbReference>
<dbReference type="Proteomes" id="UP000186758">
    <property type="component" value="Unassembled WGS sequence"/>
</dbReference>
<dbReference type="SMART" id="SM00671">
    <property type="entry name" value="SEL1"/>
    <property type="match status" value="4"/>
</dbReference>
<dbReference type="Proteomes" id="UP000069771">
    <property type="component" value="Chromosome"/>
</dbReference>
<dbReference type="PANTHER" id="PTHR11102:SF160">
    <property type="entry name" value="ERAD-ASSOCIATED E3 UBIQUITIN-PROTEIN LIGASE COMPONENT HRD3"/>
    <property type="match status" value="1"/>
</dbReference>
<proteinExistence type="predicted"/>
<protein>
    <recommendedName>
        <fullName evidence="6">Sel1 repeat protein</fullName>
    </recommendedName>
</protein>
<organism evidence="2 4">
    <name type="scientific">Faecalibaculum rodentium</name>
    <dbReference type="NCBI Taxonomy" id="1702221"/>
    <lineage>
        <taxon>Bacteria</taxon>
        <taxon>Bacillati</taxon>
        <taxon>Bacillota</taxon>
        <taxon>Erysipelotrichia</taxon>
        <taxon>Erysipelotrichales</taxon>
        <taxon>Erysipelotrichaceae</taxon>
        <taxon>Faecalibaculum</taxon>
    </lineage>
</organism>
<dbReference type="KEGG" id="fro:AALO17_10220"/>
<feature type="region of interest" description="Disordered" evidence="1">
    <location>
        <begin position="286"/>
        <end position="310"/>
    </location>
</feature>
<evidence type="ECO:0000256" key="1">
    <source>
        <dbReference type="SAM" id="MobiDB-lite"/>
    </source>
</evidence>
<dbReference type="RefSeq" id="WP_067556148.1">
    <property type="nucleotide sequence ID" value="NZ_CAKOCV010000045.1"/>
</dbReference>
<dbReference type="STRING" id="1702221.AALO17_10220"/>
<feature type="compositionally biased region" description="Basic and acidic residues" evidence="1">
    <location>
        <begin position="286"/>
        <end position="302"/>
    </location>
</feature>
<name>A0A140DU29_9FIRM</name>
<evidence type="ECO:0000313" key="4">
    <source>
        <dbReference type="Proteomes" id="UP000069771"/>
    </source>
</evidence>
<keyword evidence="4" id="KW-1185">Reference proteome</keyword>
<dbReference type="OrthoDB" id="7056571at2"/>